<dbReference type="InterPro" id="IPR017871">
    <property type="entry name" value="ABC_transporter-like_CS"/>
</dbReference>
<dbReference type="PROSITE" id="PS00211">
    <property type="entry name" value="ABC_TRANSPORTER_1"/>
    <property type="match status" value="1"/>
</dbReference>
<protein>
    <submittedName>
        <fullName evidence="4">ABC transporter, ATP-binding subunit</fullName>
        <ecNumber evidence="4">3.6.3.-</ecNumber>
    </submittedName>
</protein>
<gene>
    <name evidence="4" type="ordered locus">AARI_08010</name>
</gene>
<evidence type="ECO:0000256" key="1">
    <source>
        <dbReference type="ARBA" id="ARBA00022741"/>
    </source>
</evidence>
<reference evidence="5" key="2">
    <citation type="submission" date="2010-07" db="EMBL/GenBank/DDBJ databases">
        <title>Complete genome sequence of Arthrobacter arilaitensis (strain DSM 16368 / CIP 108037 / JCM 13566 / Re117).</title>
        <authorList>
            <person name="Genoscope."/>
        </authorList>
    </citation>
    <scope>NUCLEOTIDE SEQUENCE [LARGE SCALE GENOMIC DNA]</scope>
    <source>
        <strain evidence="5">DSM 16368 / CIP 108037 / IAM 15318 / JCM 13566 / Re117</strain>
    </source>
</reference>
<keyword evidence="4" id="KW-0378">Hydrolase</keyword>
<evidence type="ECO:0000313" key="4">
    <source>
        <dbReference type="EMBL" id="CBT75023.1"/>
    </source>
</evidence>
<keyword evidence="5" id="KW-1185">Reference proteome</keyword>
<dbReference type="PANTHER" id="PTHR42798:SF2">
    <property type="entry name" value="ABC TRANSPORTER ATP-BINDING PROTEIN MG467-RELATED"/>
    <property type="match status" value="1"/>
</dbReference>
<dbReference type="GO" id="GO:0016787">
    <property type="term" value="F:hydrolase activity"/>
    <property type="evidence" value="ECO:0007669"/>
    <property type="project" value="UniProtKB-KW"/>
</dbReference>
<dbReference type="Gene3D" id="3.40.50.300">
    <property type="entry name" value="P-loop containing nucleotide triphosphate hydrolases"/>
    <property type="match status" value="1"/>
</dbReference>
<dbReference type="PROSITE" id="PS50893">
    <property type="entry name" value="ABC_TRANSPORTER_2"/>
    <property type="match status" value="1"/>
</dbReference>
<dbReference type="InterPro" id="IPR003439">
    <property type="entry name" value="ABC_transporter-like_ATP-bd"/>
</dbReference>
<dbReference type="SMART" id="SM00382">
    <property type="entry name" value="AAA"/>
    <property type="match status" value="1"/>
</dbReference>
<dbReference type="GO" id="GO:0005524">
    <property type="term" value="F:ATP binding"/>
    <property type="evidence" value="ECO:0007669"/>
    <property type="project" value="UniProtKB-KW"/>
</dbReference>
<reference evidence="5" key="1">
    <citation type="journal article" date="2010" name="PLoS ONE">
        <title>The Arthrobacter arilaitensis Re117 genome sequence reveals its genetic adaptation to the surface of cheese.</title>
        <authorList>
            <person name="Monnet C."/>
            <person name="Loux V."/>
            <person name="Gibrat J.F."/>
            <person name="Spinnler E."/>
            <person name="Barbe V."/>
            <person name="Vacherie B."/>
            <person name="Gavory F."/>
            <person name="Gourbeyre E."/>
            <person name="Siguier P."/>
            <person name="Chandler M."/>
            <person name="Elleuch R."/>
            <person name="Irlinger F."/>
            <person name="Vallaeys T."/>
        </authorList>
    </citation>
    <scope>NUCLEOTIDE SEQUENCE</scope>
    <source>
        <strain evidence="5">DSM 16368 / CIP 108037 / IAM 15318 / JCM 13566 / Re117</strain>
    </source>
</reference>
<keyword evidence="1" id="KW-0547">Nucleotide-binding</keyword>
<accession>A0ABM9PUV2</accession>
<proteinExistence type="predicted"/>
<feature type="domain" description="ABC transporter" evidence="3">
    <location>
        <begin position="1"/>
        <end position="203"/>
    </location>
</feature>
<evidence type="ECO:0000259" key="3">
    <source>
        <dbReference type="PROSITE" id="PS50893"/>
    </source>
</evidence>
<dbReference type="PANTHER" id="PTHR42798">
    <property type="entry name" value="LIPOPROTEIN-RELEASING SYSTEM ATP-BINDING PROTEIN LOLD"/>
    <property type="match status" value="1"/>
</dbReference>
<organism evidence="4 5">
    <name type="scientific">Glutamicibacter arilaitensis (strain DSM 16368 / CIP 108037 / IAM 15318 / JCM 13566 / NCIMB 14258 / Re117)</name>
    <name type="common">Arthrobacter arilaitensis</name>
    <dbReference type="NCBI Taxonomy" id="861360"/>
    <lineage>
        <taxon>Bacteria</taxon>
        <taxon>Bacillati</taxon>
        <taxon>Actinomycetota</taxon>
        <taxon>Actinomycetes</taxon>
        <taxon>Micrococcales</taxon>
        <taxon>Micrococcaceae</taxon>
        <taxon>Glutamicibacter</taxon>
    </lineage>
</organism>
<dbReference type="Pfam" id="PF00005">
    <property type="entry name" value="ABC_tran"/>
    <property type="match status" value="1"/>
</dbReference>
<evidence type="ECO:0000313" key="5">
    <source>
        <dbReference type="Proteomes" id="UP000006878"/>
    </source>
</evidence>
<dbReference type="Proteomes" id="UP000006878">
    <property type="component" value="Chromosome"/>
</dbReference>
<dbReference type="InterPro" id="IPR003593">
    <property type="entry name" value="AAA+_ATPase"/>
</dbReference>
<sequence length="206" mass="22927">MAEKPISYEFSTGAFTVLRGRSGTGKTTLLHTMAGFQAPESGNVYWDEQDYYSFSKSKRESLRQENVGWVDQEYGMISSLTVQENIVLGCSRGQIKTLRPMVCELAEALAITHVLKSRPMNISGGERQRAAIIRALIYQSRSAFILDEPTSALDLHSTELVMDLLLRKCHNGATLVIASHDQEVIARAEHIIELDHTLTMSDIANP</sequence>
<keyword evidence="2 4" id="KW-0067">ATP-binding</keyword>
<dbReference type="SUPFAM" id="SSF52540">
    <property type="entry name" value="P-loop containing nucleoside triphosphate hydrolases"/>
    <property type="match status" value="1"/>
</dbReference>
<name>A0ABM9PUV2_GLUAR</name>
<dbReference type="EMBL" id="FQ311875">
    <property type="protein sequence ID" value="CBT75023.1"/>
    <property type="molecule type" value="Genomic_DNA"/>
</dbReference>
<dbReference type="InterPro" id="IPR027417">
    <property type="entry name" value="P-loop_NTPase"/>
</dbReference>
<evidence type="ECO:0000256" key="2">
    <source>
        <dbReference type="ARBA" id="ARBA00022840"/>
    </source>
</evidence>
<dbReference type="EC" id="3.6.3.-" evidence="4"/>